<keyword evidence="1" id="KW-0812">Transmembrane</keyword>
<gene>
    <name evidence="2" type="ORF">Ark11_0362</name>
</gene>
<reference evidence="3" key="1">
    <citation type="submission" date="2015-11" db="EMBL/GenBank/DDBJ databases">
        <authorList>
            <person name="Seth-Smith H.M.B."/>
        </authorList>
    </citation>
    <scope>NUCLEOTIDE SEQUENCE [LARGE SCALE GENOMIC DNA]</scope>
    <source>
        <strain evidence="3">2013Ark11</strain>
    </source>
</reference>
<evidence type="ECO:0000313" key="2">
    <source>
        <dbReference type="EMBL" id="CUT17216.1"/>
    </source>
</evidence>
<dbReference type="STRING" id="1561003.Ark11_0362"/>
<name>A0A0S4M1U1_9BURK</name>
<evidence type="ECO:0000313" key="3">
    <source>
        <dbReference type="Proteomes" id="UP000198651"/>
    </source>
</evidence>
<accession>A0A0S4M1U1</accession>
<proteinExistence type="predicted"/>
<keyword evidence="1" id="KW-0472">Membrane</keyword>
<dbReference type="OrthoDB" id="9875142at2"/>
<dbReference type="Proteomes" id="UP000198651">
    <property type="component" value="Chromosome I"/>
</dbReference>
<feature type="transmembrane region" description="Helical" evidence="1">
    <location>
        <begin position="26"/>
        <end position="43"/>
    </location>
</feature>
<dbReference type="EMBL" id="LN906597">
    <property type="protein sequence ID" value="CUT17216.1"/>
    <property type="molecule type" value="Genomic_DNA"/>
</dbReference>
<dbReference type="AlphaFoldDB" id="A0A0S4M1U1"/>
<keyword evidence="1" id="KW-1133">Transmembrane helix</keyword>
<dbReference type="Gene3D" id="3.30.1360.100">
    <property type="entry name" value="General secretion pathway protein M, EpsM"/>
    <property type="match status" value="1"/>
</dbReference>
<evidence type="ECO:0000256" key="1">
    <source>
        <dbReference type="SAM" id="Phobius"/>
    </source>
</evidence>
<organism evidence="2 3">
    <name type="scientific">Candidatus Ichthyocystis hellenicum</name>
    <dbReference type="NCBI Taxonomy" id="1561003"/>
    <lineage>
        <taxon>Bacteria</taxon>
        <taxon>Pseudomonadati</taxon>
        <taxon>Pseudomonadota</taxon>
        <taxon>Betaproteobacteria</taxon>
        <taxon>Burkholderiales</taxon>
        <taxon>Candidatus Ichthyocystis</taxon>
    </lineage>
</organism>
<keyword evidence="3" id="KW-1185">Reference proteome</keyword>
<sequence length="168" mass="19048">MGKRWGAISRFKVNEILKHLKNYEPFFSFGMAFILAVASWVIFNRYHNLVNSNAFLKDRYSVLNMQVADLNKLSKKANSSSDQVGVALSSLKIVVSNFSQYTISVEKKGKTTVSLSVTDIPFTELMKLINDIQRVSHWVVEHIKIDRQIHDGEVSADISLSLLGKEKK</sequence>
<dbReference type="RefSeq" id="WP_092343152.1">
    <property type="nucleotide sequence ID" value="NZ_FLSL01000092.1"/>
</dbReference>
<protein>
    <submittedName>
        <fullName evidence="2">Putative membrane protein</fullName>
    </submittedName>
</protein>